<keyword evidence="2 3" id="KW-0808">Transferase</keyword>
<gene>
    <name evidence="3" type="ORF">F0245_12510</name>
</gene>
<dbReference type="Proteomes" id="UP000525336">
    <property type="component" value="Unassembled WGS sequence"/>
</dbReference>
<dbReference type="InterPro" id="IPR051199">
    <property type="entry name" value="LPS_LOS_Heptosyltrfase"/>
</dbReference>
<dbReference type="InterPro" id="IPR002201">
    <property type="entry name" value="Glyco_trans_9"/>
</dbReference>
<protein>
    <submittedName>
        <fullName evidence="3">Glycosyltransferase family 9 protein</fullName>
    </submittedName>
</protein>
<evidence type="ECO:0000313" key="3">
    <source>
        <dbReference type="EMBL" id="NOH34177.1"/>
    </source>
</evidence>
<dbReference type="EMBL" id="VTXW01000010">
    <property type="protein sequence ID" value="NOH34177.1"/>
    <property type="molecule type" value="Genomic_DNA"/>
</dbReference>
<dbReference type="GO" id="GO:0008713">
    <property type="term" value="F:ADP-heptose-lipopolysaccharide heptosyltransferase activity"/>
    <property type="evidence" value="ECO:0007669"/>
    <property type="project" value="TreeGrafter"/>
</dbReference>
<dbReference type="GO" id="GO:0009244">
    <property type="term" value="P:lipopolysaccharide core region biosynthetic process"/>
    <property type="evidence" value="ECO:0007669"/>
    <property type="project" value="TreeGrafter"/>
</dbReference>
<organism evidence="3 4">
    <name type="scientific">Vibrio chagasii</name>
    <dbReference type="NCBI Taxonomy" id="170679"/>
    <lineage>
        <taxon>Bacteria</taxon>
        <taxon>Pseudomonadati</taxon>
        <taxon>Pseudomonadota</taxon>
        <taxon>Gammaproteobacteria</taxon>
        <taxon>Vibrionales</taxon>
        <taxon>Vibrionaceae</taxon>
        <taxon>Vibrio</taxon>
    </lineage>
</organism>
<evidence type="ECO:0000256" key="2">
    <source>
        <dbReference type="ARBA" id="ARBA00022679"/>
    </source>
</evidence>
<keyword evidence="1" id="KW-0328">Glycosyltransferase</keyword>
<evidence type="ECO:0000256" key="1">
    <source>
        <dbReference type="ARBA" id="ARBA00022676"/>
    </source>
</evidence>
<name>A0A7Y4DSD2_9VIBR</name>
<proteinExistence type="predicted"/>
<dbReference type="RefSeq" id="WP_171367967.1">
    <property type="nucleotide sequence ID" value="NZ_VTXW01000010.1"/>
</dbReference>
<dbReference type="GO" id="GO:0005829">
    <property type="term" value="C:cytosol"/>
    <property type="evidence" value="ECO:0007669"/>
    <property type="project" value="TreeGrafter"/>
</dbReference>
<accession>A0A7Y4DSD2</accession>
<dbReference type="Gene3D" id="3.40.50.2000">
    <property type="entry name" value="Glycogen Phosphorylase B"/>
    <property type="match status" value="2"/>
</dbReference>
<dbReference type="PANTHER" id="PTHR30160">
    <property type="entry name" value="TETRAACYLDISACCHARIDE 4'-KINASE-RELATED"/>
    <property type="match status" value="1"/>
</dbReference>
<sequence length="348" mass="38821">MALFSSAPKNLCVLRLSAIGDVCHAISVIQAIQQHWPTTEITWVTGKVEAQLIQDLPNLKVVVFDKQQGFAGMRNVWKELSNTRFDCLLHMQAALRASVLSLGIKARYKVGFSRNRTREGQYFFTNKHLPNTSAFHVLDNFAEFARYIGVPFDKPQWDIPLKQPELDFAKENIPNNTLVICPSASKDERNWLTDRYVQLIDYAHRKGLSITLCGSPSEREVLLGQKIEALCTSPVNNLIGQTNLKQLIAVLAKARIVVAPDSGPAHMATTQGTPVIGLYAHSNPERTGPYNSLDLVVTSYDSHIKNQSKSASWGTRAKGDTLMEAITFESVKEKLDSTLNKNRKLSEN</sequence>
<dbReference type="CDD" id="cd03789">
    <property type="entry name" value="GT9_LPS_heptosyltransferase"/>
    <property type="match status" value="1"/>
</dbReference>
<comment type="caution">
    <text evidence="3">The sequence shown here is derived from an EMBL/GenBank/DDBJ whole genome shotgun (WGS) entry which is preliminary data.</text>
</comment>
<dbReference type="Pfam" id="PF01075">
    <property type="entry name" value="Glyco_transf_9"/>
    <property type="match status" value="1"/>
</dbReference>
<evidence type="ECO:0000313" key="4">
    <source>
        <dbReference type="Proteomes" id="UP000525336"/>
    </source>
</evidence>
<dbReference type="AlphaFoldDB" id="A0A7Y4DSD2"/>
<dbReference type="SUPFAM" id="SSF53756">
    <property type="entry name" value="UDP-Glycosyltransferase/glycogen phosphorylase"/>
    <property type="match status" value="1"/>
</dbReference>
<reference evidence="3 4" key="1">
    <citation type="submission" date="2019-09" db="EMBL/GenBank/DDBJ databases">
        <title>Draft genome sequencing and comparative genomics of hatchery-associated Vibrios.</title>
        <authorList>
            <person name="Kehlet-Delgado H."/>
            <person name="Mueller R.S."/>
        </authorList>
    </citation>
    <scope>NUCLEOTIDE SEQUENCE [LARGE SCALE GENOMIC DNA]</scope>
    <source>
        <strain evidence="3 4">00-90-10</strain>
    </source>
</reference>
<dbReference type="PANTHER" id="PTHR30160:SF21">
    <property type="entry name" value="LIPOPOLYSACCHARIDE CORE HEPTOSYLTRANSFERASE OPSX"/>
    <property type="match status" value="1"/>
</dbReference>